<comment type="subcellular location">
    <subcellularLocation>
        <location evidence="1">Cell membrane</location>
        <topology evidence="1">Multi-pass membrane protein</topology>
    </subcellularLocation>
</comment>
<proteinExistence type="inferred from homology"/>
<accession>A0A2G9Z131</accession>
<dbReference type="Proteomes" id="UP000228681">
    <property type="component" value="Unassembled WGS sequence"/>
</dbReference>
<evidence type="ECO:0000256" key="8">
    <source>
        <dbReference type="SAM" id="Phobius"/>
    </source>
</evidence>
<evidence type="ECO:0000256" key="7">
    <source>
        <dbReference type="ARBA" id="ARBA00023136"/>
    </source>
</evidence>
<evidence type="ECO:0000313" key="9">
    <source>
        <dbReference type="EMBL" id="PIP25198.1"/>
    </source>
</evidence>
<feature type="transmembrane region" description="Helical" evidence="8">
    <location>
        <begin position="132"/>
        <end position="155"/>
    </location>
</feature>
<organism evidence="9 10">
    <name type="scientific">Candidatus Nealsonbacteria bacterium CG23_combo_of_CG06-09_8_20_14_all_36_12</name>
    <dbReference type="NCBI Taxonomy" id="1974718"/>
    <lineage>
        <taxon>Bacteria</taxon>
        <taxon>Candidatus Nealsoniibacteriota</taxon>
    </lineage>
</organism>
<comment type="similarity">
    <text evidence="2">Belongs to the MreD family.</text>
</comment>
<feature type="transmembrane region" description="Helical" evidence="8">
    <location>
        <begin position="62"/>
        <end position="86"/>
    </location>
</feature>
<evidence type="ECO:0000313" key="10">
    <source>
        <dbReference type="Proteomes" id="UP000228681"/>
    </source>
</evidence>
<evidence type="ECO:0000256" key="2">
    <source>
        <dbReference type="ARBA" id="ARBA00007776"/>
    </source>
</evidence>
<dbReference type="InterPro" id="IPR007227">
    <property type="entry name" value="Cell_shape_determining_MreD"/>
</dbReference>
<keyword evidence="7 8" id="KW-0472">Membrane</keyword>
<name>A0A2G9Z131_9BACT</name>
<keyword evidence="6 8" id="KW-1133">Transmembrane helix</keyword>
<evidence type="ECO:0000256" key="4">
    <source>
        <dbReference type="ARBA" id="ARBA00022692"/>
    </source>
</evidence>
<protein>
    <submittedName>
        <fullName evidence="9">Rod shape-determining protein MreD</fullName>
    </submittedName>
</protein>
<evidence type="ECO:0000256" key="6">
    <source>
        <dbReference type="ARBA" id="ARBA00022989"/>
    </source>
</evidence>
<dbReference type="AlphaFoldDB" id="A0A2G9Z131"/>
<gene>
    <name evidence="9" type="primary">mreD</name>
    <name evidence="9" type="ORF">COX34_00135</name>
</gene>
<evidence type="ECO:0000256" key="5">
    <source>
        <dbReference type="ARBA" id="ARBA00022960"/>
    </source>
</evidence>
<dbReference type="GO" id="GO:0008360">
    <property type="term" value="P:regulation of cell shape"/>
    <property type="evidence" value="ECO:0007669"/>
    <property type="project" value="UniProtKB-KW"/>
</dbReference>
<feature type="transmembrane region" description="Helical" evidence="8">
    <location>
        <begin position="93"/>
        <end position="112"/>
    </location>
</feature>
<keyword evidence="4 8" id="KW-0812">Transmembrane</keyword>
<reference evidence="9 10" key="1">
    <citation type="submission" date="2017-09" db="EMBL/GenBank/DDBJ databases">
        <title>Depth-based differentiation of microbial function through sediment-hosted aquifers and enrichment of novel symbionts in the deep terrestrial subsurface.</title>
        <authorList>
            <person name="Probst A.J."/>
            <person name="Ladd B."/>
            <person name="Jarett J.K."/>
            <person name="Geller-Mcgrath D.E."/>
            <person name="Sieber C.M."/>
            <person name="Emerson J.B."/>
            <person name="Anantharaman K."/>
            <person name="Thomas B.C."/>
            <person name="Malmstrom R."/>
            <person name="Stieglmeier M."/>
            <person name="Klingl A."/>
            <person name="Woyke T."/>
            <person name="Ryan C.M."/>
            <person name="Banfield J.F."/>
        </authorList>
    </citation>
    <scope>NUCLEOTIDE SEQUENCE [LARGE SCALE GENOMIC DNA]</scope>
    <source>
        <strain evidence="9">CG23_combo_of_CG06-09_8_20_14_all_36_12</strain>
    </source>
</reference>
<dbReference type="EMBL" id="PCRS01000001">
    <property type="protein sequence ID" value="PIP25198.1"/>
    <property type="molecule type" value="Genomic_DNA"/>
</dbReference>
<evidence type="ECO:0000256" key="1">
    <source>
        <dbReference type="ARBA" id="ARBA00004651"/>
    </source>
</evidence>
<sequence length="176" mass="20432">MKNILLLILLLYFLILFQTGFLNFLKTVPNFVLITILTLAIFQKRENFNLIPLLFGGFFLDIFSGLPFSVATLSLVLVYFLSLFLLRIFLKINFFEVAVIFILSSLLYKFLIPSFNYLFGLISQNLQPWQFNFTYLTLIEIILNLVLGIIVFGLIKKYGLQPTHHPSKRQLQPASR</sequence>
<keyword evidence="5" id="KW-0133">Cell shape</keyword>
<evidence type="ECO:0000256" key="3">
    <source>
        <dbReference type="ARBA" id="ARBA00022475"/>
    </source>
</evidence>
<dbReference type="NCBIfam" id="TIGR03426">
    <property type="entry name" value="shape_MreD"/>
    <property type="match status" value="1"/>
</dbReference>
<keyword evidence="3" id="KW-1003">Cell membrane</keyword>
<dbReference type="GO" id="GO:0005886">
    <property type="term" value="C:plasma membrane"/>
    <property type="evidence" value="ECO:0007669"/>
    <property type="project" value="UniProtKB-SubCell"/>
</dbReference>
<comment type="caution">
    <text evidence="9">The sequence shown here is derived from an EMBL/GenBank/DDBJ whole genome shotgun (WGS) entry which is preliminary data.</text>
</comment>